<proteinExistence type="predicted"/>
<gene>
    <name evidence="2" type="ORF">LCGC14_1427450</name>
</gene>
<comment type="caution">
    <text evidence="2">The sequence shown here is derived from an EMBL/GenBank/DDBJ whole genome shotgun (WGS) entry which is preliminary data.</text>
</comment>
<name>A0A0F9MRB7_9ZZZZ</name>
<sequence>AGELEEFLESEKEIFGGKAGA</sequence>
<accession>A0A0F9MRB7</accession>
<feature type="region of interest" description="Disordered" evidence="1">
    <location>
        <begin position="1"/>
        <end position="21"/>
    </location>
</feature>
<feature type="non-terminal residue" evidence="2">
    <location>
        <position position="1"/>
    </location>
</feature>
<dbReference type="EMBL" id="LAZR01009581">
    <property type="protein sequence ID" value="KKM71757.1"/>
    <property type="molecule type" value="Genomic_DNA"/>
</dbReference>
<dbReference type="AlphaFoldDB" id="A0A0F9MRB7"/>
<evidence type="ECO:0000313" key="2">
    <source>
        <dbReference type="EMBL" id="KKM71757.1"/>
    </source>
</evidence>
<evidence type="ECO:0000256" key="1">
    <source>
        <dbReference type="SAM" id="MobiDB-lite"/>
    </source>
</evidence>
<protein>
    <submittedName>
        <fullName evidence="2">Uncharacterized protein</fullName>
    </submittedName>
</protein>
<reference evidence="2" key="1">
    <citation type="journal article" date="2015" name="Nature">
        <title>Complex archaea that bridge the gap between prokaryotes and eukaryotes.</title>
        <authorList>
            <person name="Spang A."/>
            <person name="Saw J.H."/>
            <person name="Jorgensen S.L."/>
            <person name="Zaremba-Niedzwiedzka K."/>
            <person name="Martijn J."/>
            <person name="Lind A.E."/>
            <person name="van Eijk R."/>
            <person name="Schleper C."/>
            <person name="Guy L."/>
            <person name="Ettema T.J."/>
        </authorList>
    </citation>
    <scope>NUCLEOTIDE SEQUENCE</scope>
</reference>
<organism evidence="2">
    <name type="scientific">marine sediment metagenome</name>
    <dbReference type="NCBI Taxonomy" id="412755"/>
    <lineage>
        <taxon>unclassified sequences</taxon>
        <taxon>metagenomes</taxon>
        <taxon>ecological metagenomes</taxon>
    </lineage>
</organism>